<evidence type="ECO:0000313" key="1">
    <source>
        <dbReference type="EMBL" id="GAI12517.1"/>
    </source>
</evidence>
<sequence>MKSIVYQGVKYKGKEIGTATIFQGYEKIKKMLKFFLEIIIKEGSLENRSSDVYNNKNIMGKV</sequence>
<comment type="caution">
    <text evidence="1">The sequence shown here is derived from an EMBL/GenBank/DDBJ whole genome shotgun (WGS) entry which is preliminary data.</text>
</comment>
<protein>
    <submittedName>
        <fullName evidence="1">Uncharacterized protein</fullName>
    </submittedName>
</protein>
<dbReference type="AlphaFoldDB" id="X1KZN8"/>
<accession>X1KZN8</accession>
<dbReference type="EMBL" id="BARV01003849">
    <property type="protein sequence ID" value="GAI12517.1"/>
    <property type="molecule type" value="Genomic_DNA"/>
</dbReference>
<name>X1KZN8_9ZZZZ</name>
<gene>
    <name evidence="1" type="ORF">S06H3_08942</name>
</gene>
<reference evidence="1" key="1">
    <citation type="journal article" date="2014" name="Front. Microbiol.">
        <title>High frequency of phylogenetically diverse reductive dehalogenase-homologous genes in deep subseafloor sedimentary metagenomes.</title>
        <authorList>
            <person name="Kawai M."/>
            <person name="Futagami T."/>
            <person name="Toyoda A."/>
            <person name="Takaki Y."/>
            <person name="Nishi S."/>
            <person name="Hori S."/>
            <person name="Arai W."/>
            <person name="Tsubouchi T."/>
            <person name="Morono Y."/>
            <person name="Uchiyama I."/>
            <person name="Ito T."/>
            <person name="Fujiyama A."/>
            <person name="Inagaki F."/>
            <person name="Takami H."/>
        </authorList>
    </citation>
    <scope>NUCLEOTIDE SEQUENCE</scope>
    <source>
        <strain evidence="1">Expedition CK06-06</strain>
    </source>
</reference>
<organism evidence="1">
    <name type="scientific">marine sediment metagenome</name>
    <dbReference type="NCBI Taxonomy" id="412755"/>
    <lineage>
        <taxon>unclassified sequences</taxon>
        <taxon>metagenomes</taxon>
        <taxon>ecological metagenomes</taxon>
    </lineage>
</organism>
<proteinExistence type="predicted"/>